<dbReference type="InterPro" id="IPR036097">
    <property type="entry name" value="HisK_dim/P_sf"/>
</dbReference>
<keyword evidence="10" id="KW-0472">Membrane</keyword>
<dbReference type="CDD" id="cd00082">
    <property type="entry name" value="HisKA"/>
    <property type="match status" value="1"/>
</dbReference>
<dbReference type="Gene3D" id="1.10.287.130">
    <property type="match status" value="1"/>
</dbReference>
<dbReference type="PROSITE" id="PS50109">
    <property type="entry name" value="HIS_KIN"/>
    <property type="match status" value="1"/>
</dbReference>
<keyword evidence="4" id="KW-0597">Phosphoprotein</keyword>
<keyword evidence="8" id="KW-1133">Transmembrane helix</keyword>
<dbReference type="Pfam" id="PF00512">
    <property type="entry name" value="HisKA"/>
    <property type="match status" value="1"/>
</dbReference>
<dbReference type="SMART" id="SM00387">
    <property type="entry name" value="HATPase_c"/>
    <property type="match status" value="1"/>
</dbReference>
<dbReference type="InterPro" id="IPR005467">
    <property type="entry name" value="His_kinase_dom"/>
</dbReference>
<accession>A0A923NMP2</accession>
<keyword evidence="9" id="KW-0902">Two-component regulatory system</keyword>
<comment type="caution">
    <text evidence="13">The sequence shown here is derived from an EMBL/GenBank/DDBJ whole genome shotgun (WGS) entry which is preliminary data.</text>
</comment>
<evidence type="ECO:0000256" key="2">
    <source>
        <dbReference type="ARBA" id="ARBA00004141"/>
    </source>
</evidence>
<evidence type="ECO:0000256" key="10">
    <source>
        <dbReference type="ARBA" id="ARBA00023136"/>
    </source>
</evidence>
<comment type="subcellular location">
    <subcellularLocation>
        <location evidence="2">Membrane</location>
        <topology evidence="2">Multi-pass membrane protein</topology>
    </subcellularLocation>
</comment>
<keyword evidence="6" id="KW-0812">Transmembrane</keyword>
<dbReference type="InterPro" id="IPR036890">
    <property type="entry name" value="HATPase_C_sf"/>
</dbReference>
<name>A0A923NMP2_9FIRM</name>
<feature type="domain" description="Histidine kinase" evidence="12">
    <location>
        <begin position="92"/>
        <end position="295"/>
    </location>
</feature>
<dbReference type="EC" id="2.7.13.3" evidence="3"/>
<reference evidence="13" key="1">
    <citation type="submission" date="2020-08" db="EMBL/GenBank/DDBJ databases">
        <title>Genome public.</title>
        <authorList>
            <person name="Liu C."/>
            <person name="Sun Q."/>
        </authorList>
    </citation>
    <scope>NUCLEOTIDE SEQUENCE</scope>
    <source>
        <strain evidence="13">BX12</strain>
    </source>
</reference>
<dbReference type="GO" id="GO:0000155">
    <property type="term" value="F:phosphorelay sensor kinase activity"/>
    <property type="evidence" value="ECO:0007669"/>
    <property type="project" value="InterPro"/>
</dbReference>
<organism evidence="13 14">
    <name type="scientific">Zhenpiania hominis</name>
    <dbReference type="NCBI Taxonomy" id="2763644"/>
    <lineage>
        <taxon>Bacteria</taxon>
        <taxon>Bacillati</taxon>
        <taxon>Bacillota</taxon>
        <taxon>Clostridia</taxon>
        <taxon>Peptostreptococcales</taxon>
        <taxon>Anaerovoracaceae</taxon>
        <taxon>Zhenpiania</taxon>
    </lineage>
</organism>
<evidence type="ECO:0000256" key="8">
    <source>
        <dbReference type="ARBA" id="ARBA00022989"/>
    </source>
</evidence>
<dbReference type="PRINTS" id="PR00344">
    <property type="entry name" value="BCTRLSENSOR"/>
</dbReference>
<evidence type="ECO:0000256" key="9">
    <source>
        <dbReference type="ARBA" id="ARBA00023012"/>
    </source>
</evidence>
<sequence length="295" mass="34023">MITWLCVFCFLLAAALLLVILKILLMRRALREICRELQEKLEEDTNTLLRVSSRDSSIRSLAAQLNTQLRLLRDRRHKYQQGDRELKEAITNMAHDLRTPLTAVCGYLELLKQDCLPSRYFDLLENRTELLKTLTEELFRYSVLLAEEDWEPETVLLNSVLQECLASHYSDFKKEGIIPEIHLTENPVSRSLNRSFLCRILDNIISNAIKYSDGDFQVFLDESGEMRFSNLARDLTPVAAGRLFDRFYTVKTGAREASGLGLSIAKTLTERMGGTIRAEYRQERLSIFLSFSARM</sequence>
<evidence type="ECO:0000313" key="13">
    <source>
        <dbReference type="EMBL" id="MBC6678863.1"/>
    </source>
</evidence>
<evidence type="ECO:0000256" key="7">
    <source>
        <dbReference type="ARBA" id="ARBA00022777"/>
    </source>
</evidence>
<dbReference type="SUPFAM" id="SSF55874">
    <property type="entry name" value="ATPase domain of HSP90 chaperone/DNA topoisomerase II/histidine kinase"/>
    <property type="match status" value="1"/>
</dbReference>
<keyword evidence="14" id="KW-1185">Reference proteome</keyword>
<dbReference type="Gene3D" id="3.30.565.10">
    <property type="entry name" value="Histidine kinase-like ATPase, C-terminal domain"/>
    <property type="match status" value="1"/>
</dbReference>
<dbReference type="PANTHER" id="PTHR45528:SF8">
    <property type="entry name" value="HISTIDINE KINASE"/>
    <property type="match status" value="1"/>
</dbReference>
<proteinExistence type="predicted"/>
<protein>
    <recommendedName>
        <fullName evidence="3">histidine kinase</fullName>
        <ecNumber evidence="3">2.7.13.3</ecNumber>
    </recommendedName>
</protein>
<dbReference type="InterPro" id="IPR050398">
    <property type="entry name" value="HssS/ArlS-like"/>
</dbReference>
<dbReference type="Pfam" id="PF02518">
    <property type="entry name" value="HATPase_c"/>
    <property type="match status" value="1"/>
</dbReference>
<evidence type="ECO:0000313" key="14">
    <source>
        <dbReference type="Proteomes" id="UP000602647"/>
    </source>
</evidence>
<dbReference type="InterPro" id="IPR003661">
    <property type="entry name" value="HisK_dim/P_dom"/>
</dbReference>
<gene>
    <name evidence="13" type="ORF">H9L42_03355</name>
</gene>
<dbReference type="EMBL" id="JACRYT010000002">
    <property type="protein sequence ID" value="MBC6678863.1"/>
    <property type="molecule type" value="Genomic_DNA"/>
</dbReference>
<dbReference type="SUPFAM" id="SSF47384">
    <property type="entry name" value="Homodimeric domain of signal transducing histidine kinase"/>
    <property type="match status" value="1"/>
</dbReference>
<evidence type="ECO:0000256" key="6">
    <source>
        <dbReference type="ARBA" id="ARBA00022692"/>
    </source>
</evidence>
<keyword evidence="7 13" id="KW-0418">Kinase</keyword>
<keyword evidence="11" id="KW-0175">Coiled coil</keyword>
<keyword evidence="5" id="KW-0808">Transferase</keyword>
<evidence type="ECO:0000256" key="5">
    <source>
        <dbReference type="ARBA" id="ARBA00022679"/>
    </source>
</evidence>
<evidence type="ECO:0000256" key="1">
    <source>
        <dbReference type="ARBA" id="ARBA00000085"/>
    </source>
</evidence>
<dbReference type="SMART" id="SM00388">
    <property type="entry name" value="HisKA"/>
    <property type="match status" value="1"/>
</dbReference>
<comment type="catalytic activity">
    <reaction evidence="1">
        <text>ATP + protein L-histidine = ADP + protein N-phospho-L-histidine.</text>
        <dbReference type="EC" id="2.7.13.3"/>
    </reaction>
</comment>
<dbReference type="InterPro" id="IPR004358">
    <property type="entry name" value="Sig_transdc_His_kin-like_C"/>
</dbReference>
<dbReference type="GO" id="GO:0005886">
    <property type="term" value="C:plasma membrane"/>
    <property type="evidence" value="ECO:0007669"/>
    <property type="project" value="TreeGrafter"/>
</dbReference>
<evidence type="ECO:0000256" key="4">
    <source>
        <dbReference type="ARBA" id="ARBA00022553"/>
    </source>
</evidence>
<dbReference type="InterPro" id="IPR003594">
    <property type="entry name" value="HATPase_dom"/>
</dbReference>
<dbReference type="Proteomes" id="UP000602647">
    <property type="component" value="Unassembled WGS sequence"/>
</dbReference>
<evidence type="ECO:0000256" key="11">
    <source>
        <dbReference type="SAM" id="Coils"/>
    </source>
</evidence>
<dbReference type="AlphaFoldDB" id="A0A923NMP2"/>
<feature type="coiled-coil region" evidence="11">
    <location>
        <begin position="27"/>
        <end position="54"/>
    </location>
</feature>
<dbReference type="RefSeq" id="WP_187302036.1">
    <property type="nucleotide sequence ID" value="NZ_JACRYT010000002.1"/>
</dbReference>
<evidence type="ECO:0000256" key="3">
    <source>
        <dbReference type="ARBA" id="ARBA00012438"/>
    </source>
</evidence>
<dbReference type="PANTHER" id="PTHR45528">
    <property type="entry name" value="SENSOR HISTIDINE KINASE CPXA"/>
    <property type="match status" value="1"/>
</dbReference>
<evidence type="ECO:0000259" key="12">
    <source>
        <dbReference type="PROSITE" id="PS50109"/>
    </source>
</evidence>